<feature type="region of interest" description="Disordered" evidence="1">
    <location>
        <begin position="109"/>
        <end position="143"/>
    </location>
</feature>
<keyword evidence="2" id="KW-1133">Transmembrane helix</keyword>
<feature type="transmembrane region" description="Helical" evidence="2">
    <location>
        <begin position="6"/>
        <end position="24"/>
    </location>
</feature>
<gene>
    <name evidence="3" type="ORF">ACFFGV_11385</name>
</gene>
<accession>A0ABV6LP29</accession>
<reference evidence="3 4" key="1">
    <citation type="submission" date="2024-09" db="EMBL/GenBank/DDBJ databases">
        <authorList>
            <person name="Sun Q."/>
            <person name="Mori K."/>
        </authorList>
    </citation>
    <scope>NUCLEOTIDE SEQUENCE [LARGE SCALE GENOMIC DNA]</scope>
    <source>
        <strain evidence="3 4">NCAIM B.02529</strain>
    </source>
</reference>
<name>A0ABV6LP29_9BACI</name>
<evidence type="ECO:0000256" key="2">
    <source>
        <dbReference type="SAM" id="Phobius"/>
    </source>
</evidence>
<feature type="region of interest" description="Disordered" evidence="1">
    <location>
        <begin position="74"/>
        <end position="97"/>
    </location>
</feature>
<dbReference type="RefSeq" id="WP_377347838.1">
    <property type="nucleotide sequence ID" value="NZ_JBHLTP010000009.1"/>
</dbReference>
<proteinExistence type="predicted"/>
<keyword evidence="4" id="KW-1185">Reference proteome</keyword>
<dbReference type="Proteomes" id="UP001589836">
    <property type="component" value="Unassembled WGS sequence"/>
</dbReference>
<evidence type="ECO:0008006" key="5">
    <source>
        <dbReference type="Google" id="ProtNLM"/>
    </source>
</evidence>
<evidence type="ECO:0000313" key="4">
    <source>
        <dbReference type="Proteomes" id="UP001589836"/>
    </source>
</evidence>
<organism evidence="3 4">
    <name type="scientific">Pontibacillus salicampi</name>
    <dbReference type="NCBI Taxonomy" id="1449801"/>
    <lineage>
        <taxon>Bacteria</taxon>
        <taxon>Bacillati</taxon>
        <taxon>Bacillota</taxon>
        <taxon>Bacilli</taxon>
        <taxon>Bacillales</taxon>
        <taxon>Bacillaceae</taxon>
        <taxon>Pontibacillus</taxon>
    </lineage>
</organism>
<dbReference type="EMBL" id="JBHLTP010000009">
    <property type="protein sequence ID" value="MFC0524166.1"/>
    <property type="molecule type" value="Genomic_DNA"/>
</dbReference>
<comment type="caution">
    <text evidence="3">The sequence shown here is derived from an EMBL/GenBank/DDBJ whole genome shotgun (WGS) entry which is preliminary data.</text>
</comment>
<evidence type="ECO:0000256" key="1">
    <source>
        <dbReference type="SAM" id="MobiDB-lite"/>
    </source>
</evidence>
<evidence type="ECO:0000313" key="3">
    <source>
        <dbReference type="EMBL" id="MFC0524166.1"/>
    </source>
</evidence>
<keyword evidence="2" id="KW-0812">Transmembrane</keyword>
<protein>
    <recommendedName>
        <fullName evidence="5">Swarming motility protein SwrB</fullName>
    </recommendedName>
</protein>
<sequence>MISFLVVISFLLHGVTLLTIFILAKRISTARELEVKQEKVAREIEESFTAYLMDIKEENERLMNMLDKNGQNVEQSFTQGAPDGNTDKENSTSVPAMTNVSSSYSSLVKEDIQEQSPDLPLEDTKEKSTYMPPTPPGVEEAYEPSVQSRVYQLFDAGYSKEAIAKELHCGKTEVELMLKFHQRNV</sequence>
<keyword evidence="2" id="KW-0472">Membrane</keyword>